<dbReference type="PIRSF" id="PIRSF019466">
    <property type="entry name" value="EutH"/>
    <property type="match status" value="1"/>
</dbReference>
<feature type="transmembrane region" description="Helical" evidence="1">
    <location>
        <begin position="143"/>
        <end position="165"/>
    </location>
</feature>
<feature type="transmembrane region" description="Helical" evidence="1">
    <location>
        <begin position="107"/>
        <end position="131"/>
    </location>
</feature>
<keyword evidence="1" id="KW-0472">Membrane</keyword>
<proteinExistence type="predicted"/>
<feature type="transmembrane region" description="Helical" evidence="1">
    <location>
        <begin position="172"/>
        <end position="190"/>
    </location>
</feature>
<dbReference type="EMBL" id="CP102453">
    <property type="protein sequence ID" value="UUX33336.1"/>
    <property type="molecule type" value="Genomic_DNA"/>
</dbReference>
<feature type="transmembrane region" description="Helical" evidence="1">
    <location>
        <begin position="234"/>
        <end position="256"/>
    </location>
</feature>
<keyword evidence="1" id="KW-0812">Transmembrane</keyword>
<dbReference type="RefSeq" id="WP_313792837.1">
    <property type="nucleotide sequence ID" value="NZ_CP102453.1"/>
</dbReference>
<dbReference type="NCBIfam" id="NF011667">
    <property type="entry name" value="PRK15086.1-3"/>
    <property type="match status" value="1"/>
</dbReference>
<organism evidence="2 3">
    <name type="scientific">Fundicoccus culcitae</name>
    <dbReference type="NCBI Taxonomy" id="2969821"/>
    <lineage>
        <taxon>Bacteria</taxon>
        <taxon>Bacillati</taxon>
        <taxon>Bacillota</taxon>
        <taxon>Bacilli</taxon>
        <taxon>Lactobacillales</taxon>
        <taxon>Aerococcaceae</taxon>
        <taxon>Fundicoccus</taxon>
    </lineage>
</organism>
<feature type="transmembrane region" description="Helical" evidence="1">
    <location>
        <begin position="196"/>
        <end position="222"/>
    </location>
</feature>
<keyword evidence="3" id="KW-1185">Reference proteome</keyword>
<dbReference type="PANTHER" id="PTHR40089:SF1">
    <property type="entry name" value="ETHANOLAMINE PERMEASE EUTH-RELATED"/>
    <property type="match status" value="1"/>
</dbReference>
<name>A0ABY5P3Q9_9LACT</name>
<feature type="transmembrane region" description="Helical" evidence="1">
    <location>
        <begin position="6"/>
        <end position="25"/>
    </location>
</feature>
<feature type="transmembrane region" description="Helical" evidence="1">
    <location>
        <begin position="276"/>
        <end position="292"/>
    </location>
</feature>
<evidence type="ECO:0000313" key="3">
    <source>
        <dbReference type="Proteomes" id="UP001315967"/>
    </source>
</evidence>
<protein>
    <submittedName>
        <fullName evidence="2">Ethanolamine utilization protein EutH</fullName>
    </submittedName>
</protein>
<dbReference type="PANTHER" id="PTHR40089">
    <property type="entry name" value="ETHANOLAMINE UTILIZATION PROTEIN EUTH"/>
    <property type="match status" value="1"/>
</dbReference>
<dbReference type="Pfam" id="PF04346">
    <property type="entry name" value="EutH"/>
    <property type="match status" value="1"/>
</dbReference>
<sequence>MSINEIIVWIMVIIMAIGGIDKIFGNRLGLGEQFEEGIMAMGSLTLSMAGIIVLAPKLSDWLSPIIVPLFEFFGADPAMFAGTILANDMGGYFLASQMTNDPIIMGFSGLILGALMGPTLVFTIPVALGIIEEEDRPVLAQGILYGIITIPLGAIVGGLLIGLSFGDVIQNLVPIIIFALLIALGLWLIPNAMIKGFIIFGKIIVAIATIGLVIGAFDLLVGVKVFDNQDSLSVAFETVGGIAVTLAGAYGLVYIITKVFGKQLLKIGNALGMNEVAAAGLIATLANNIAMFKTLKDMDYKGKIINVAFAVSASFTIGDHLGFTAGVAPEFITPMIIAKLVGGVTAVIVAIFFINKINKPEQLESV</sequence>
<evidence type="ECO:0000256" key="1">
    <source>
        <dbReference type="SAM" id="Phobius"/>
    </source>
</evidence>
<feature type="transmembrane region" description="Helical" evidence="1">
    <location>
        <begin position="304"/>
        <end position="325"/>
    </location>
</feature>
<feature type="transmembrane region" description="Helical" evidence="1">
    <location>
        <begin position="37"/>
        <end position="55"/>
    </location>
</feature>
<evidence type="ECO:0000313" key="2">
    <source>
        <dbReference type="EMBL" id="UUX33336.1"/>
    </source>
</evidence>
<reference evidence="2 3" key="1">
    <citation type="submission" date="2022-08" db="EMBL/GenBank/DDBJ databases">
        <title>Aerococcaceae sp. nov isolated from spoiled eye mask.</title>
        <authorList>
            <person name="Zhou G."/>
            <person name="Xie X.-B."/>
            <person name="Shi Q.-S."/>
            <person name="Wang Y.-S."/>
            <person name="Wen X."/>
            <person name="Peng H."/>
            <person name="Yang X.-J."/>
            <person name="Tao H.-B."/>
            <person name="Huang X.-M."/>
        </authorList>
    </citation>
    <scope>NUCLEOTIDE SEQUENCE [LARGE SCALE GENOMIC DNA]</scope>
    <source>
        <strain evidence="3">DM20194951</strain>
    </source>
</reference>
<accession>A0ABY5P3Q9</accession>
<dbReference type="NCBIfam" id="NF011666">
    <property type="entry name" value="PRK15086.1-2"/>
    <property type="match status" value="1"/>
</dbReference>
<dbReference type="InterPro" id="IPR007441">
    <property type="entry name" value="EutH"/>
</dbReference>
<dbReference type="Proteomes" id="UP001315967">
    <property type="component" value="Chromosome"/>
</dbReference>
<feature type="transmembrane region" description="Helical" evidence="1">
    <location>
        <begin position="61"/>
        <end position="86"/>
    </location>
</feature>
<gene>
    <name evidence="2" type="primary">eutH</name>
    <name evidence="2" type="ORF">NRE15_10550</name>
</gene>
<feature type="transmembrane region" description="Helical" evidence="1">
    <location>
        <begin position="331"/>
        <end position="354"/>
    </location>
</feature>
<keyword evidence="1" id="KW-1133">Transmembrane helix</keyword>